<evidence type="ECO:0000256" key="2">
    <source>
        <dbReference type="SAM" id="Phobius"/>
    </source>
</evidence>
<proteinExistence type="predicted"/>
<keyword evidence="2" id="KW-0812">Transmembrane</keyword>
<keyword evidence="2" id="KW-1133">Transmembrane helix</keyword>
<evidence type="ECO:0000313" key="4">
    <source>
        <dbReference type="Proteomes" id="UP000095453"/>
    </source>
</evidence>
<sequence>MPPKTVSRRKFAGRDASIAFILLYPSSPSAISATANVALTPAAMANGAASPPVATVSAVRPTTVTRLITPSTILLLLSCFFVIMSSLTALFSASRACASAASCSLSSSSPEGTAAGEESASCTTRADRTSVPASMTMQSSLLSPICMVSFCSPQIIRSCIGFSLSDAIPICVFSFISMPVRDRKPPPSR</sequence>
<keyword evidence="2" id="KW-0472">Membrane</keyword>
<feature type="transmembrane region" description="Helical" evidence="2">
    <location>
        <begin position="73"/>
        <end position="93"/>
    </location>
</feature>
<evidence type="ECO:0000313" key="3">
    <source>
        <dbReference type="EMBL" id="CUN16018.1"/>
    </source>
</evidence>
<dbReference type="EMBL" id="CYXX01000016">
    <property type="protein sequence ID" value="CUN16018.1"/>
    <property type="molecule type" value="Genomic_DNA"/>
</dbReference>
<protein>
    <submittedName>
        <fullName evidence="3">Uncharacterized protein</fullName>
    </submittedName>
</protein>
<accession>A0A173UQY9</accession>
<dbReference type="AlphaFoldDB" id="A0A173UQY9"/>
<organism evidence="3 4">
    <name type="scientific">Roseburia inulinivorans</name>
    <dbReference type="NCBI Taxonomy" id="360807"/>
    <lineage>
        <taxon>Bacteria</taxon>
        <taxon>Bacillati</taxon>
        <taxon>Bacillota</taxon>
        <taxon>Clostridia</taxon>
        <taxon>Lachnospirales</taxon>
        <taxon>Lachnospiraceae</taxon>
        <taxon>Roseburia</taxon>
    </lineage>
</organism>
<name>A0A173UQY9_9FIRM</name>
<feature type="region of interest" description="Disordered" evidence="1">
    <location>
        <begin position="105"/>
        <end position="127"/>
    </location>
</feature>
<reference evidence="3 4" key="1">
    <citation type="submission" date="2015-09" db="EMBL/GenBank/DDBJ databases">
        <authorList>
            <consortium name="Pathogen Informatics"/>
        </authorList>
    </citation>
    <scope>NUCLEOTIDE SEQUENCE [LARGE SCALE GENOMIC DNA]</scope>
    <source>
        <strain evidence="3 4">2789STDY5608887</strain>
    </source>
</reference>
<evidence type="ECO:0000256" key="1">
    <source>
        <dbReference type="SAM" id="MobiDB-lite"/>
    </source>
</evidence>
<dbReference type="Proteomes" id="UP000095453">
    <property type="component" value="Unassembled WGS sequence"/>
</dbReference>
<gene>
    <name evidence="3" type="ORF">ERS852444_02149</name>
</gene>